<evidence type="ECO:0000259" key="8">
    <source>
        <dbReference type="PROSITE" id="PS51845"/>
    </source>
</evidence>
<dbReference type="InterPro" id="IPR002073">
    <property type="entry name" value="PDEase_catalytic_dom"/>
</dbReference>
<feature type="binding site" evidence="5">
    <location>
        <position position="563"/>
    </location>
    <ligand>
        <name>Zn(2+)</name>
        <dbReference type="ChEBI" id="CHEBI:29105"/>
        <label>1</label>
    </ligand>
</feature>
<dbReference type="SUPFAM" id="SSF109604">
    <property type="entry name" value="HD-domain/PDEase-like"/>
    <property type="match status" value="1"/>
</dbReference>
<comment type="caution">
    <text evidence="9">The sequence shown here is derived from an EMBL/GenBank/DDBJ whole genome shotgun (WGS) entry which is preliminary data.</text>
</comment>
<feature type="active site" description="Proton donor" evidence="3">
    <location>
        <position position="523"/>
    </location>
</feature>
<reference evidence="10" key="1">
    <citation type="journal article" date="2023" name="Commun. Biol.">
        <title>Genome analysis of Parmales, the sister group of diatoms, reveals the evolutionary specialization of diatoms from phago-mixotrophs to photoautotrophs.</title>
        <authorList>
            <person name="Ban H."/>
            <person name="Sato S."/>
            <person name="Yoshikawa S."/>
            <person name="Yamada K."/>
            <person name="Nakamura Y."/>
            <person name="Ichinomiya M."/>
            <person name="Sato N."/>
            <person name="Blanc-Mathieu R."/>
            <person name="Endo H."/>
            <person name="Kuwata A."/>
            <person name="Ogata H."/>
        </authorList>
    </citation>
    <scope>NUCLEOTIDE SEQUENCE [LARGE SCALE GENOMIC DNA]</scope>
</reference>
<dbReference type="InterPro" id="IPR023088">
    <property type="entry name" value="PDEase"/>
</dbReference>
<feature type="binding site" evidence="5">
    <location>
        <position position="564"/>
    </location>
    <ligand>
        <name>Zn(2+)</name>
        <dbReference type="ChEBI" id="CHEBI:29105"/>
        <label>1</label>
    </ligand>
</feature>
<keyword evidence="1 5" id="KW-0479">Metal-binding</keyword>
<feature type="binding site" evidence="4">
    <location>
        <position position="564"/>
    </location>
    <ligand>
        <name>AMP</name>
        <dbReference type="ChEBI" id="CHEBI:456215"/>
    </ligand>
</feature>
<dbReference type="PROSITE" id="PS51845">
    <property type="entry name" value="PDEASE_I_2"/>
    <property type="match status" value="1"/>
</dbReference>
<feature type="compositionally biased region" description="Low complexity" evidence="7">
    <location>
        <begin position="388"/>
        <end position="398"/>
    </location>
</feature>
<evidence type="ECO:0000256" key="3">
    <source>
        <dbReference type="PIRSR" id="PIRSR623088-1"/>
    </source>
</evidence>
<dbReference type="GO" id="GO:0007165">
    <property type="term" value="P:signal transduction"/>
    <property type="evidence" value="ECO:0007669"/>
    <property type="project" value="InterPro"/>
</dbReference>
<dbReference type="EMBL" id="BLQM01000531">
    <property type="protein sequence ID" value="GMH93658.1"/>
    <property type="molecule type" value="Genomic_DNA"/>
</dbReference>
<feature type="binding site" evidence="5">
    <location>
        <position position="527"/>
    </location>
    <ligand>
        <name>Zn(2+)</name>
        <dbReference type="ChEBI" id="CHEBI:29105"/>
        <label>1</label>
    </ligand>
</feature>
<evidence type="ECO:0000313" key="9">
    <source>
        <dbReference type="EMBL" id="GMH93658.1"/>
    </source>
</evidence>
<evidence type="ECO:0000256" key="6">
    <source>
        <dbReference type="RuleBase" id="RU363067"/>
    </source>
</evidence>
<dbReference type="SMART" id="SM00471">
    <property type="entry name" value="HDc"/>
    <property type="match status" value="1"/>
</dbReference>
<evidence type="ECO:0000256" key="7">
    <source>
        <dbReference type="SAM" id="MobiDB-lite"/>
    </source>
</evidence>
<feature type="binding site" evidence="5">
    <location>
        <position position="564"/>
    </location>
    <ligand>
        <name>Zn(2+)</name>
        <dbReference type="ChEBI" id="CHEBI:29105"/>
        <label>2</label>
    </ligand>
</feature>
<feature type="compositionally biased region" description="Acidic residues" evidence="7">
    <location>
        <begin position="322"/>
        <end position="340"/>
    </location>
</feature>
<comment type="similarity">
    <text evidence="6">Belongs to the cyclic nucleotide phosphodiesterase family.</text>
</comment>
<protein>
    <recommendedName>
        <fullName evidence="6">Phosphodiesterase</fullName>
        <ecNumber evidence="6">3.1.4.-</ecNumber>
    </recommendedName>
</protein>
<dbReference type="InterPro" id="IPR003607">
    <property type="entry name" value="HD/PDEase_dom"/>
</dbReference>
<evidence type="ECO:0000313" key="10">
    <source>
        <dbReference type="Proteomes" id="UP001162640"/>
    </source>
</evidence>
<feature type="binding site" evidence="4">
    <location>
        <begin position="523"/>
        <end position="527"/>
    </location>
    <ligand>
        <name>AMP</name>
        <dbReference type="ChEBI" id="CHEBI:456215"/>
    </ligand>
</feature>
<dbReference type="Proteomes" id="UP001162640">
    <property type="component" value="Unassembled WGS sequence"/>
</dbReference>
<dbReference type="Gene3D" id="1.10.1300.10">
    <property type="entry name" value="3'5'-cyclic nucleotide phosphodiesterase, catalytic domain"/>
    <property type="match status" value="1"/>
</dbReference>
<feature type="binding site" evidence="5">
    <location>
        <position position="674"/>
    </location>
    <ligand>
        <name>Zn(2+)</name>
        <dbReference type="ChEBI" id="CHEBI:29105"/>
        <label>1</label>
    </ligand>
</feature>
<feature type="domain" description="PDEase" evidence="8">
    <location>
        <begin position="442"/>
        <end position="769"/>
    </location>
</feature>
<evidence type="ECO:0000256" key="1">
    <source>
        <dbReference type="ARBA" id="ARBA00022723"/>
    </source>
</evidence>
<proteinExistence type="inferred from homology"/>
<dbReference type="PROSITE" id="PS00126">
    <property type="entry name" value="PDEASE_I_1"/>
    <property type="match status" value="1"/>
</dbReference>
<feature type="compositionally biased region" description="Polar residues" evidence="7">
    <location>
        <begin position="346"/>
        <end position="359"/>
    </location>
</feature>
<comment type="cofactor">
    <cofactor evidence="6">
        <name>a divalent metal cation</name>
        <dbReference type="ChEBI" id="CHEBI:60240"/>
    </cofactor>
    <text evidence="6">Binds 2 divalent metal cations per subunit. Site 1 may preferentially bind zinc ions, while site 2 has a preference for magnesium and/or manganese ions.</text>
</comment>
<keyword evidence="2 6" id="KW-0378">Hydrolase</keyword>
<dbReference type="PANTHER" id="PTHR11347">
    <property type="entry name" value="CYCLIC NUCLEOTIDE PHOSPHODIESTERASE"/>
    <property type="match status" value="1"/>
</dbReference>
<gene>
    <name evidence="9" type="ORF">TL16_g12690</name>
</gene>
<evidence type="ECO:0000256" key="2">
    <source>
        <dbReference type="ARBA" id="ARBA00022801"/>
    </source>
</evidence>
<evidence type="ECO:0000256" key="4">
    <source>
        <dbReference type="PIRSR" id="PIRSR623088-2"/>
    </source>
</evidence>
<sequence>MCALLAFEQNIVSVRLSSTNTKPQYPSFTFHIYFILILSTMSNEKETPEAPPNARQGRRLSVTMLGGRDIKGGGSGPDNTVSAKSVINKPLAGVGVVSRRRSIVSATETFDREVLNKLTDKPSSKIAKAIQTPLSQCVQLLGEIMHMDDLPIAVHDSVEKVLQPSSKIAKAIQTPLSQCVQLLGEIMHMDDLPIAVHDSVEKVLQMLGEPESLLIVKLPDSDKGKATIGMDEASKKWFEEFLANAPEIDDKSETSSVAGSEGDQSPKAGNRVGDGDGDDGEDFSKTGESLGGTQKGTISTARRRRQMKAAMSDIAPSQIAKEEDEDEDDDDFELEPGEGEAETKKSSSARWSLVKSTMTPLMRWIAQGSKRRKKKNRLGNNEESFNESGRVSTSSSIVSRHKSDVHRKSLLDLTEKKSVRVDGDGKSPQCLEIAIPVIQGMQDDTVEPVQKFFEQQHFDAWHFDVFELHRITNNHSLWFIGMILFEHYKVIDIFQINTTHLSNFLLYLEENYCHDKGAPNPYHNSIHAADVLQTTAHFCTTGPVQKRLRVIHGFALFIAAMGHDYRHPGKTNAFLIHTQDDIAITYNDMSVLENFHAAELFKVLRENNTNILSGMDRQELRTFRSMVVKTILATDLAQGFEYVGLFKGHVQTGHAFESEESKQLLMAMIMKVADVSHPCKQWHVHFNWSELISEEFFIQGDLEIKEGMPISPLCDRTTHFLPKSQLDFIDFVVRPSVEVFSEYCSSEASVWVNTMNDNYGKWKAMYELEKLKRKATKASQVTPG</sequence>
<dbReference type="EC" id="3.1.4.-" evidence="6"/>
<feature type="binding site" evidence="4">
    <location>
        <position position="674"/>
    </location>
    <ligand>
        <name>AMP</name>
        <dbReference type="ChEBI" id="CHEBI:456215"/>
    </ligand>
</feature>
<dbReference type="GO" id="GO:0004114">
    <property type="term" value="F:3',5'-cyclic-nucleotide phosphodiesterase activity"/>
    <property type="evidence" value="ECO:0007669"/>
    <property type="project" value="InterPro"/>
</dbReference>
<dbReference type="CDD" id="cd00077">
    <property type="entry name" value="HDc"/>
    <property type="match status" value="1"/>
</dbReference>
<feature type="binding site" evidence="4">
    <location>
        <position position="725"/>
    </location>
    <ligand>
        <name>AMP</name>
        <dbReference type="ChEBI" id="CHEBI:456215"/>
    </ligand>
</feature>
<name>A0A9W7EXP9_9STRA</name>
<dbReference type="InterPro" id="IPR023174">
    <property type="entry name" value="PDEase_CS"/>
</dbReference>
<evidence type="ECO:0000256" key="5">
    <source>
        <dbReference type="PIRSR" id="PIRSR623088-3"/>
    </source>
</evidence>
<dbReference type="AlphaFoldDB" id="A0A9W7EXP9"/>
<dbReference type="GO" id="GO:0046872">
    <property type="term" value="F:metal ion binding"/>
    <property type="evidence" value="ECO:0007669"/>
    <property type="project" value="UniProtKB-KW"/>
</dbReference>
<dbReference type="Pfam" id="PF00233">
    <property type="entry name" value="PDEase_I"/>
    <property type="match status" value="1"/>
</dbReference>
<dbReference type="PRINTS" id="PR00387">
    <property type="entry name" value="PDIESTERASE1"/>
</dbReference>
<dbReference type="InterPro" id="IPR036971">
    <property type="entry name" value="PDEase_catalytic_dom_sf"/>
</dbReference>
<feature type="region of interest" description="Disordered" evidence="7">
    <location>
        <begin position="248"/>
        <end position="398"/>
    </location>
</feature>
<accession>A0A9W7EXP9</accession>
<organism evidence="9 10">
    <name type="scientific">Triparma laevis f. inornata</name>
    <dbReference type="NCBI Taxonomy" id="1714386"/>
    <lineage>
        <taxon>Eukaryota</taxon>
        <taxon>Sar</taxon>
        <taxon>Stramenopiles</taxon>
        <taxon>Ochrophyta</taxon>
        <taxon>Bolidophyceae</taxon>
        <taxon>Parmales</taxon>
        <taxon>Triparmaceae</taxon>
        <taxon>Triparma</taxon>
    </lineage>
</organism>